<feature type="domain" description="ABC transporter" evidence="3">
    <location>
        <begin position="11"/>
        <end position="128"/>
    </location>
</feature>
<dbReference type="GO" id="GO:0016887">
    <property type="term" value="F:ATP hydrolysis activity"/>
    <property type="evidence" value="ECO:0007669"/>
    <property type="project" value="InterPro"/>
</dbReference>
<dbReference type="InterPro" id="IPR027417">
    <property type="entry name" value="P-loop_NTPase"/>
</dbReference>
<dbReference type="PANTHER" id="PTHR43204">
    <property type="entry name" value="ABC TRANSPORTER I FAMILY MEMBER 6, CHLOROPLASTIC"/>
    <property type="match status" value="1"/>
</dbReference>
<proteinExistence type="predicted"/>
<dbReference type="NCBIfam" id="TIGR01978">
    <property type="entry name" value="sufC"/>
    <property type="match status" value="1"/>
</dbReference>
<feature type="non-terminal residue" evidence="4">
    <location>
        <position position="1"/>
    </location>
</feature>
<dbReference type="Gene3D" id="3.40.50.300">
    <property type="entry name" value="P-loop containing nucleotide triphosphate hydrolases"/>
    <property type="match status" value="1"/>
</dbReference>
<dbReference type="AlphaFoldDB" id="T1BQ59"/>
<evidence type="ECO:0000256" key="1">
    <source>
        <dbReference type="ARBA" id="ARBA00022741"/>
    </source>
</evidence>
<evidence type="ECO:0000259" key="3">
    <source>
        <dbReference type="Pfam" id="PF00005"/>
    </source>
</evidence>
<dbReference type="Pfam" id="PF00005">
    <property type="entry name" value="ABC_tran"/>
    <property type="match status" value="1"/>
</dbReference>
<gene>
    <name evidence="4" type="ORF">B1B_04848</name>
</gene>
<dbReference type="InterPro" id="IPR010230">
    <property type="entry name" value="FeS-cluster_ATPase_SufC"/>
</dbReference>
<keyword evidence="2" id="KW-0067">ATP-binding</keyword>
<organism evidence="4">
    <name type="scientific">mine drainage metagenome</name>
    <dbReference type="NCBI Taxonomy" id="410659"/>
    <lineage>
        <taxon>unclassified sequences</taxon>
        <taxon>metagenomes</taxon>
        <taxon>ecological metagenomes</taxon>
    </lineage>
</organism>
<evidence type="ECO:0000256" key="2">
    <source>
        <dbReference type="ARBA" id="ARBA00022840"/>
    </source>
</evidence>
<name>T1BQ59_9ZZZZ</name>
<accession>T1BQ59</accession>
<dbReference type="GO" id="GO:0005524">
    <property type="term" value="F:ATP binding"/>
    <property type="evidence" value="ECO:0007669"/>
    <property type="project" value="UniProtKB-KW"/>
</dbReference>
<dbReference type="PANTHER" id="PTHR43204:SF1">
    <property type="entry name" value="ABC TRANSPORTER I FAMILY MEMBER 6, CHLOROPLASTIC"/>
    <property type="match status" value="1"/>
</dbReference>
<dbReference type="SUPFAM" id="SSF52540">
    <property type="entry name" value="P-loop containing nucleoside triphosphate hydrolases"/>
    <property type="match status" value="1"/>
</dbReference>
<keyword evidence="1" id="KW-0547">Nucleotide-binding</keyword>
<evidence type="ECO:0000313" key="4">
    <source>
        <dbReference type="EMBL" id="EQD70718.1"/>
    </source>
</evidence>
<comment type="caution">
    <text evidence="4">The sequence shown here is derived from an EMBL/GenBank/DDBJ whole genome shotgun (WGS) entry which is preliminary data.</text>
</comment>
<reference evidence="4" key="2">
    <citation type="journal article" date="2014" name="ISME J.">
        <title>Microbial stratification in low pH oxic and suboxic macroscopic growths along an acid mine drainage.</title>
        <authorList>
            <person name="Mendez-Garcia C."/>
            <person name="Mesa V."/>
            <person name="Sprenger R.R."/>
            <person name="Richter M."/>
            <person name="Diez M.S."/>
            <person name="Solano J."/>
            <person name="Bargiela R."/>
            <person name="Golyshina O.V."/>
            <person name="Manteca A."/>
            <person name="Ramos J.L."/>
            <person name="Gallego J.R."/>
            <person name="Llorente I."/>
            <person name="Martins Dos Santos V.A."/>
            <person name="Jensen O.N."/>
            <person name="Pelaez A.I."/>
            <person name="Sanchez J."/>
            <person name="Ferrer M."/>
        </authorList>
    </citation>
    <scope>NUCLEOTIDE SEQUENCE</scope>
</reference>
<dbReference type="EMBL" id="AUZY01003044">
    <property type="protein sequence ID" value="EQD70718.1"/>
    <property type="molecule type" value="Genomic_DNA"/>
</dbReference>
<sequence>LAYALMGHPKYKVASGEALLDGVDLLKMPVDQRSRAGLFLGFQYPQEVSGLSVSKFLWTAYMQRHTAETADTVAFDKDLKTNLGHLEMEESMLKRSLNEGFSGGEKKRNEVLQMAMLHPLFSILDEPDSGLDIDAVRAVGETVAKLHGPQEGILLITHYQRILKYVNPDRVYVMVDGAIAMSGGRELVDELEAKGYDWVKVGATAQN</sequence>
<dbReference type="InterPro" id="IPR003439">
    <property type="entry name" value="ABC_transporter-like_ATP-bd"/>
</dbReference>
<reference evidence="4" key="1">
    <citation type="submission" date="2013-08" db="EMBL/GenBank/DDBJ databases">
        <authorList>
            <person name="Mendez C."/>
            <person name="Richter M."/>
            <person name="Ferrer M."/>
            <person name="Sanchez J."/>
        </authorList>
    </citation>
    <scope>NUCLEOTIDE SEQUENCE</scope>
</reference>
<protein>
    <submittedName>
        <fullName evidence="4">FeS assembly ATPase SufC</fullName>
    </submittedName>
</protein>